<keyword evidence="2" id="KW-1003">Cell membrane</keyword>
<sequence>MSPSTHWLIFLQYSFMSLSGPVQACYKACTCLPDLKYINCSGGNISAAVSSFPSNTEHLDLSRNLLTTLPPGCFGALWGLKVLLLSTNNITSMAGGAFVNLQSLQKLDLSGNQIGALGDAFALGLGSLSHLVLARNRLTALESGSFRNLDGLARLDLSANLIGQIRAGAFGGATSLRRLHLEGNRLRALEPGFFSTLHALEVLGLRGNTIGRVEPGVLAPLPSLAFLDLSFNQLSGLHYKTLLAMRAPVTHVLLEGNPWHCDCELQRVFHKLARVRRIFLDDYRDLRCSEPAELRGRAVAEVDGELCVGETVTVLILTVTVLITVVASVIMAEKSKRSGEAKDEESGPLEAYCDH</sequence>
<dbReference type="Proteomes" id="UP001148018">
    <property type="component" value="Unassembled WGS sequence"/>
</dbReference>
<organism evidence="12 13">
    <name type="scientific">Muraenolepis orangiensis</name>
    <name type="common">Patagonian moray cod</name>
    <dbReference type="NCBI Taxonomy" id="630683"/>
    <lineage>
        <taxon>Eukaryota</taxon>
        <taxon>Metazoa</taxon>
        <taxon>Chordata</taxon>
        <taxon>Craniata</taxon>
        <taxon>Vertebrata</taxon>
        <taxon>Euteleostomi</taxon>
        <taxon>Actinopterygii</taxon>
        <taxon>Neopterygii</taxon>
        <taxon>Teleostei</taxon>
        <taxon>Neoteleostei</taxon>
        <taxon>Acanthomorphata</taxon>
        <taxon>Zeiogadaria</taxon>
        <taxon>Gadariae</taxon>
        <taxon>Gadiformes</taxon>
        <taxon>Muraenolepidoidei</taxon>
        <taxon>Muraenolepididae</taxon>
        <taxon>Muraenolepis</taxon>
    </lineage>
</organism>
<evidence type="ECO:0000313" key="12">
    <source>
        <dbReference type="EMBL" id="KAJ3592551.1"/>
    </source>
</evidence>
<keyword evidence="8 9" id="KW-0472">Membrane</keyword>
<evidence type="ECO:0000259" key="11">
    <source>
        <dbReference type="SMART" id="SM00082"/>
    </source>
</evidence>
<evidence type="ECO:0000256" key="7">
    <source>
        <dbReference type="ARBA" id="ARBA00022989"/>
    </source>
</evidence>
<keyword evidence="6" id="KW-0677">Repeat</keyword>
<reference evidence="12" key="1">
    <citation type="submission" date="2022-07" db="EMBL/GenBank/DDBJ databases">
        <title>Chromosome-level genome of Muraenolepis orangiensis.</title>
        <authorList>
            <person name="Kim J."/>
        </authorList>
    </citation>
    <scope>NUCLEOTIDE SEQUENCE</scope>
    <source>
        <strain evidence="12">KU_S4_2022</strain>
        <tissue evidence="12">Muscle</tissue>
    </source>
</reference>
<comment type="subcellular location">
    <subcellularLocation>
        <location evidence="1">Cell membrane</location>
    </subcellularLocation>
</comment>
<dbReference type="EMBL" id="JANIIK010000113">
    <property type="protein sequence ID" value="KAJ3592551.1"/>
    <property type="molecule type" value="Genomic_DNA"/>
</dbReference>
<feature type="transmembrane region" description="Helical" evidence="9">
    <location>
        <begin position="312"/>
        <end position="332"/>
    </location>
</feature>
<evidence type="ECO:0000256" key="5">
    <source>
        <dbReference type="ARBA" id="ARBA00022729"/>
    </source>
</evidence>
<evidence type="ECO:0000256" key="1">
    <source>
        <dbReference type="ARBA" id="ARBA00004236"/>
    </source>
</evidence>
<dbReference type="InterPro" id="IPR001611">
    <property type="entry name" value="Leu-rich_rpt"/>
</dbReference>
<dbReference type="FunFam" id="3.80.10.10:FF:001438">
    <property type="entry name" value="Uncharacterized protein"/>
    <property type="match status" value="1"/>
</dbReference>
<evidence type="ECO:0000256" key="2">
    <source>
        <dbReference type="ARBA" id="ARBA00022475"/>
    </source>
</evidence>
<name>A0A9Q0DQD0_9TELE</name>
<proteinExistence type="predicted"/>
<keyword evidence="5 10" id="KW-0732">Signal</keyword>
<dbReference type="InterPro" id="IPR032675">
    <property type="entry name" value="LRR_dom_sf"/>
</dbReference>
<dbReference type="PRINTS" id="PR00019">
    <property type="entry name" value="LEURICHRPT"/>
</dbReference>
<evidence type="ECO:0000256" key="4">
    <source>
        <dbReference type="ARBA" id="ARBA00022692"/>
    </source>
</evidence>
<gene>
    <name evidence="12" type="ORF">NHX12_007678</name>
</gene>
<dbReference type="PANTHER" id="PTHR24369:SF213">
    <property type="entry name" value="INSULIN LIKE GROWTH FACTOR BINDING PROTEIN ACID LABILE SUBUNIT"/>
    <property type="match status" value="1"/>
</dbReference>
<dbReference type="InterPro" id="IPR000483">
    <property type="entry name" value="Cys-rich_flank_reg_C"/>
</dbReference>
<evidence type="ECO:0000313" key="13">
    <source>
        <dbReference type="Proteomes" id="UP001148018"/>
    </source>
</evidence>
<dbReference type="InterPro" id="IPR050541">
    <property type="entry name" value="LRR_TM_domain-containing"/>
</dbReference>
<evidence type="ECO:0000256" key="3">
    <source>
        <dbReference type="ARBA" id="ARBA00022614"/>
    </source>
</evidence>
<dbReference type="SUPFAM" id="SSF52058">
    <property type="entry name" value="L domain-like"/>
    <property type="match status" value="1"/>
</dbReference>
<keyword evidence="13" id="KW-1185">Reference proteome</keyword>
<protein>
    <recommendedName>
        <fullName evidence="11">LRRCT domain-containing protein</fullName>
    </recommendedName>
</protein>
<dbReference type="OrthoDB" id="1600340at2759"/>
<dbReference type="PANTHER" id="PTHR24369">
    <property type="entry name" value="ANTIGEN BSP, PUTATIVE-RELATED"/>
    <property type="match status" value="1"/>
</dbReference>
<dbReference type="InterPro" id="IPR003591">
    <property type="entry name" value="Leu-rich_rpt_typical-subtyp"/>
</dbReference>
<dbReference type="AlphaFoldDB" id="A0A9Q0DQD0"/>
<dbReference type="GO" id="GO:0005886">
    <property type="term" value="C:plasma membrane"/>
    <property type="evidence" value="ECO:0007669"/>
    <property type="project" value="UniProtKB-SubCell"/>
</dbReference>
<keyword evidence="4 9" id="KW-0812">Transmembrane</keyword>
<accession>A0A9Q0DQD0</accession>
<dbReference type="SMART" id="SM00082">
    <property type="entry name" value="LRRCT"/>
    <property type="match status" value="1"/>
</dbReference>
<feature type="chain" id="PRO_5040331877" description="LRRCT domain-containing protein" evidence="10">
    <location>
        <begin position="25"/>
        <end position="355"/>
    </location>
</feature>
<dbReference type="Gene3D" id="3.80.10.10">
    <property type="entry name" value="Ribonuclease Inhibitor"/>
    <property type="match status" value="2"/>
</dbReference>
<comment type="caution">
    <text evidence="12">The sequence shown here is derived from an EMBL/GenBank/DDBJ whole genome shotgun (WGS) entry which is preliminary data.</text>
</comment>
<evidence type="ECO:0000256" key="8">
    <source>
        <dbReference type="ARBA" id="ARBA00023136"/>
    </source>
</evidence>
<keyword evidence="7 9" id="KW-1133">Transmembrane helix</keyword>
<dbReference type="PROSITE" id="PS51450">
    <property type="entry name" value="LRR"/>
    <property type="match status" value="1"/>
</dbReference>
<evidence type="ECO:0000256" key="6">
    <source>
        <dbReference type="ARBA" id="ARBA00022737"/>
    </source>
</evidence>
<dbReference type="Pfam" id="PF13855">
    <property type="entry name" value="LRR_8"/>
    <property type="match status" value="2"/>
</dbReference>
<feature type="domain" description="LRRCT" evidence="11">
    <location>
        <begin position="257"/>
        <end position="308"/>
    </location>
</feature>
<dbReference type="SMART" id="SM00369">
    <property type="entry name" value="LRR_TYP"/>
    <property type="match status" value="8"/>
</dbReference>
<feature type="signal peptide" evidence="10">
    <location>
        <begin position="1"/>
        <end position="24"/>
    </location>
</feature>
<keyword evidence="3" id="KW-0433">Leucine-rich repeat</keyword>
<evidence type="ECO:0000256" key="10">
    <source>
        <dbReference type="SAM" id="SignalP"/>
    </source>
</evidence>
<evidence type="ECO:0000256" key="9">
    <source>
        <dbReference type="SAM" id="Phobius"/>
    </source>
</evidence>